<keyword evidence="2" id="KW-1185">Reference proteome</keyword>
<proteinExistence type="predicted"/>
<accession>A0ABP9CCT2</accession>
<organism evidence="1 2">
    <name type="scientific">Streptomyces ziwulingensis</name>
    <dbReference type="NCBI Taxonomy" id="1045501"/>
    <lineage>
        <taxon>Bacteria</taxon>
        <taxon>Bacillati</taxon>
        <taxon>Actinomycetota</taxon>
        <taxon>Actinomycetes</taxon>
        <taxon>Kitasatosporales</taxon>
        <taxon>Streptomycetaceae</taxon>
        <taxon>Streptomyces</taxon>
    </lineage>
</organism>
<name>A0ABP9CCT2_9ACTN</name>
<evidence type="ECO:0008006" key="3">
    <source>
        <dbReference type="Google" id="ProtNLM"/>
    </source>
</evidence>
<comment type="caution">
    <text evidence="1">The sequence shown here is derived from an EMBL/GenBank/DDBJ whole genome shotgun (WGS) entry which is preliminary data.</text>
</comment>
<sequence>MESVAAELRRRGTKEFCVTWHPGPAGPENFYLGLGFRPNGEWSEEERVAVLELDGHP</sequence>
<evidence type="ECO:0000313" key="2">
    <source>
        <dbReference type="Proteomes" id="UP001501265"/>
    </source>
</evidence>
<evidence type="ECO:0000313" key="1">
    <source>
        <dbReference type="EMBL" id="GAA4807976.1"/>
    </source>
</evidence>
<gene>
    <name evidence="1" type="ORF">GCM10023220_42870</name>
</gene>
<dbReference type="EMBL" id="BAABIG010000043">
    <property type="protein sequence ID" value="GAA4807976.1"/>
    <property type="molecule type" value="Genomic_DNA"/>
</dbReference>
<reference evidence="2" key="1">
    <citation type="journal article" date="2019" name="Int. J. Syst. Evol. Microbiol.">
        <title>The Global Catalogue of Microorganisms (GCM) 10K type strain sequencing project: providing services to taxonomists for standard genome sequencing and annotation.</title>
        <authorList>
            <consortium name="The Broad Institute Genomics Platform"/>
            <consortium name="The Broad Institute Genome Sequencing Center for Infectious Disease"/>
            <person name="Wu L."/>
            <person name="Ma J."/>
        </authorList>
    </citation>
    <scope>NUCLEOTIDE SEQUENCE [LARGE SCALE GENOMIC DNA]</scope>
    <source>
        <strain evidence="2">JCM 18081</strain>
    </source>
</reference>
<protein>
    <recommendedName>
        <fullName evidence="3">GNAT family N-acetyltransferase</fullName>
    </recommendedName>
</protein>
<dbReference type="Proteomes" id="UP001501265">
    <property type="component" value="Unassembled WGS sequence"/>
</dbReference>